<feature type="domain" description="EGF-like" evidence="7">
    <location>
        <begin position="385"/>
        <end position="421"/>
    </location>
</feature>
<dbReference type="CDD" id="cd00054">
    <property type="entry name" value="EGF_CA"/>
    <property type="match status" value="1"/>
</dbReference>
<sequence>MAYSVGRTLFILDLKTKLTSEQHFDHDHDIFLIKSLNETHFYTVDQNLVISFYSLNQFISETRYFASPFSMLELAYMSPDCCILATFASSIEIHDVNNWNQKTQMDFEPISIAYMAHNNNFLLSDRLGHFIEISDYKDKVREYNLTRPIIGIEYVDKSLVISFIDICVVLWNILPEKWLYSIICGFKSISSIKHQKYKESILIKNCWQIGNRNGIGPLVVVCRSLSILINQNFVRLFNFLNWKKKFKEFQIQREKNGSGNENFYDEEEILIKVNGKSIPKFDSLDDLESDQAANLLTSKMDIGDCLSNCSNNGKCILENNKFQCECDSFYIGPSCETDVRPCSSNPCLNNSTCKNQMSERKYLCECQKNTQSNSYLYYGFSCENKVDVCKNETCSSKGNCVDIDNKPKCECFYLYSGDYCEIESQTQKTIKKAIKTSSIIAIIFIATIFLFFIILDFSNLFIWKKV</sequence>
<comment type="caution">
    <text evidence="8">The sequence shown here is derived from an EMBL/GenBank/DDBJ whole genome shotgun (WGS) entry which is preliminary data.</text>
</comment>
<evidence type="ECO:0000256" key="4">
    <source>
        <dbReference type="ARBA" id="ARBA00023157"/>
    </source>
</evidence>
<proteinExistence type="predicted"/>
<feature type="disulfide bond" evidence="5">
    <location>
        <begin position="411"/>
        <end position="420"/>
    </location>
</feature>
<feature type="domain" description="EGF-like" evidence="7">
    <location>
        <begin position="338"/>
        <end position="383"/>
    </location>
</feature>
<evidence type="ECO:0000256" key="1">
    <source>
        <dbReference type="ARBA" id="ARBA00022536"/>
    </source>
</evidence>
<accession>A0A3M7SW08</accession>
<dbReference type="STRING" id="10195.A0A3M7SW08"/>
<organism evidence="8 9">
    <name type="scientific">Brachionus plicatilis</name>
    <name type="common">Marine rotifer</name>
    <name type="synonym">Brachionus muelleri</name>
    <dbReference type="NCBI Taxonomy" id="10195"/>
    <lineage>
        <taxon>Eukaryota</taxon>
        <taxon>Metazoa</taxon>
        <taxon>Spiralia</taxon>
        <taxon>Gnathifera</taxon>
        <taxon>Rotifera</taxon>
        <taxon>Eurotatoria</taxon>
        <taxon>Monogononta</taxon>
        <taxon>Pseudotrocha</taxon>
        <taxon>Ploima</taxon>
        <taxon>Brachionidae</taxon>
        <taxon>Brachionus</taxon>
    </lineage>
</organism>
<dbReference type="PANTHER" id="PTHR12916:SF4">
    <property type="entry name" value="UNINFLATABLE, ISOFORM C"/>
    <property type="match status" value="1"/>
</dbReference>
<dbReference type="SUPFAM" id="SSF50978">
    <property type="entry name" value="WD40 repeat-like"/>
    <property type="match status" value="1"/>
</dbReference>
<dbReference type="EMBL" id="REGN01000687">
    <property type="protein sequence ID" value="RNA40014.1"/>
    <property type="molecule type" value="Genomic_DNA"/>
</dbReference>
<evidence type="ECO:0000256" key="3">
    <source>
        <dbReference type="ARBA" id="ARBA00022737"/>
    </source>
</evidence>
<reference evidence="8 9" key="1">
    <citation type="journal article" date="2018" name="Sci. Rep.">
        <title>Genomic signatures of local adaptation to the degree of environmental predictability in rotifers.</title>
        <authorList>
            <person name="Franch-Gras L."/>
            <person name="Hahn C."/>
            <person name="Garcia-Roger E.M."/>
            <person name="Carmona M.J."/>
            <person name="Serra M."/>
            <person name="Gomez A."/>
        </authorList>
    </citation>
    <scope>NUCLEOTIDE SEQUENCE [LARGE SCALE GENOMIC DNA]</scope>
    <source>
        <strain evidence="8">HYR1</strain>
    </source>
</reference>
<evidence type="ECO:0000313" key="8">
    <source>
        <dbReference type="EMBL" id="RNA40014.1"/>
    </source>
</evidence>
<feature type="disulfide bond" evidence="5">
    <location>
        <begin position="305"/>
        <end position="315"/>
    </location>
</feature>
<feature type="disulfide bond" evidence="5">
    <location>
        <begin position="326"/>
        <end position="335"/>
    </location>
</feature>
<evidence type="ECO:0000256" key="2">
    <source>
        <dbReference type="ARBA" id="ARBA00022729"/>
    </source>
</evidence>
<evidence type="ECO:0000259" key="7">
    <source>
        <dbReference type="PROSITE" id="PS50026"/>
    </source>
</evidence>
<dbReference type="InterPro" id="IPR000742">
    <property type="entry name" value="EGF"/>
</dbReference>
<dbReference type="InterPro" id="IPR036322">
    <property type="entry name" value="WD40_repeat_dom_sf"/>
</dbReference>
<dbReference type="PROSITE" id="PS50026">
    <property type="entry name" value="EGF_3"/>
    <property type="match status" value="3"/>
</dbReference>
<evidence type="ECO:0000256" key="6">
    <source>
        <dbReference type="SAM" id="Phobius"/>
    </source>
</evidence>
<keyword evidence="6" id="KW-0812">Transmembrane</keyword>
<keyword evidence="6" id="KW-1133">Transmembrane helix</keyword>
<gene>
    <name evidence="8" type="ORF">BpHYR1_014985</name>
</gene>
<feature type="disulfide bond" evidence="5">
    <location>
        <begin position="347"/>
        <end position="364"/>
    </location>
</feature>
<dbReference type="OrthoDB" id="430340at2759"/>
<dbReference type="SMART" id="SM00181">
    <property type="entry name" value="EGF"/>
    <property type="match status" value="3"/>
</dbReference>
<keyword evidence="1 5" id="KW-0245">EGF-like domain</keyword>
<protein>
    <submittedName>
        <fullName evidence="8">Neurogenic locus notch-like protein</fullName>
    </submittedName>
</protein>
<evidence type="ECO:0000313" key="9">
    <source>
        <dbReference type="Proteomes" id="UP000276133"/>
    </source>
</evidence>
<dbReference type="AlphaFoldDB" id="A0A3M7SW08"/>
<dbReference type="PROSITE" id="PS00022">
    <property type="entry name" value="EGF_1"/>
    <property type="match status" value="2"/>
</dbReference>
<dbReference type="Proteomes" id="UP000276133">
    <property type="component" value="Unassembled WGS sequence"/>
</dbReference>
<dbReference type="SUPFAM" id="SSF57196">
    <property type="entry name" value="EGF/Laminin"/>
    <property type="match status" value="2"/>
</dbReference>
<feature type="transmembrane region" description="Helical" evidence="6">
    <location>
        <begin position="439"/>
        <end position="463"/>
    </location>
</feature>
<dbReference type="InterPro" id="IPR001881">
    <property type="entry name" value="EGF-like_Ca-bd_dom"/>
</dbReference>
<keyword evidence="4 5" id="KW-1015">Disulfide bond</keyword>
<comment type="caution">
    <text evidence="5">Lacks conserved residue(s) required for the propagation of feature annotation.</text>
</comment>
<dbReference type="Gene3D" id="2.10.25.10">
    <property type="entry name" value="Laminin"/>
    <property type="match status" value="2"/>
</dbReference>
<dbReference type="SMART" id="SM00179">
    <property type="entry name" value="EGF_CA"/>
    <property type="match status" value="2"/>
</dbReference>
<evidence type="ECO:0000256" key="5">
    <source>
        <dbReference type="PROSITE-ProRule" id="PRU00076"/>
    </source>
</evidence>
<dbReference type="PANTHER" id="PTHR12916">
    <property type="entry name" value="CYTOCHROME C OXIDASE POLYPEPTIDE VIC-2"/>
    <property type="match status" value="1"/>
</dbReference>
<keyword evidence="6" id="KW-0472">Membrane</keyword>
<keyword evidence="3" id="KW-0677">Repeat</keyword>
<keyword evidence="2" id="KW-0732">Signal</keyword>
<name>A0A3M7SW08_BRAPC</name>
<keyword evidence="9" id="KW-1185">Reference proteome</keyword>
<feature type="domain" description="EGF-like" evidence="7">
    <location>
        <begin position="301"/>
        <end position="336"/>
    </location>
</feature>
<dbReference type="GO" id="GO:0005509">
    <property type="term" value="F:calcium ion binding"/>
    <property type="evidence" value="ECO:0007669"/>
    <property type="project" value="InterPro"/>
</dbReference>